<feature type="domain" description="CYTH" evidence="2">
    <location>
        <begin position="2"/>
        <end position="149"/>
    </location>
</feature>
<evidence type="ECO:0000259" key="2">
    <source>
        <dbReference type="PROSITE" id="PS51707"/>
    </source>
</evidence>
<dbReference type="EMBL" id="FLUQ01000001">
    <property type="protein sequence ID" value="SBW01389.1"/>
    <property type="molecule type" value="Genomic_DNA"/>
</dbReference>
<dbReference type="CDD" id="cd07891">
    <property type="entry name" value="CYTH-like_CthTTM-like_1"/>
    <property type="match status" value="1"/>
</dbReference>
<evidence type="ECO:0000256" key="1">
    <source>
        <dbReference type="PIRSR" id="PIRSR016487-1"/>
    </source>
</evidence>
<dbReference type="PANTHER" id="PTHR40114">
    <property type="entry name" value="SLR0698 PROTEIN"/>
    <property type="match status" value="1"/>
</dbReference>
<dbReference type="AlphaFoldDB" id="A0A212JPM3"/>
<accession>A0A212JPM3</accession>
<organism evidence="3">
    <name type="scientific">uncultured delta proteobacterium</name>
    <dbReference type="NCBI Taxonomy" id="34034"/>
    <lineage>
        <taxon>Bacteria</taxon>
        <taxon>Deltaproteobacteria</taxon>
        <taxon>environmental samples</taxon>
    </lineage>
</organism>
<dbReference type="InterPro" id="IPR012042">
    <property type="entry name" value="NeuTTM/CthTTM-like"/>
</dbReference>
<feature type="active site" description="Proton acceptor" evidence="1">
    <location>
        <position position="30"/>
    </location>
</feature>
<dbReference type="PROSITE" id="PS51707">
    <property type="entry name" value="CYTH"/>
    <property type="match status" value="1"/>
</dbReference>
<protein>
    <recommendedName>
        <fullName evidence="2">CYTH domain-containing protein</fullName>
    </recommendedName>
</protein>
<sequence>MSTEIERKFLLSSDAWRNEVTETLSLRQGYLTTDPQCTVRVRVHGAAAWLTIKGKRVANAAPEFEYPIPEQDASAMLDLLAQKPLIEKKRHLIPRDGFIWEVDEFLGENQGLIVAEIELAAVDQSFPLPPWIGREVTGDKKYYNASLVNRPFSSW</sequence>
<dbReference type="PIRSF" id="PIRSF016487">
    <property type="entry name" value="CYTH_UCP016487"/>
    <property type="match status" value="1"/>
</dbReference>
<reference evidence="3" key="1">
    <citation type="submission" date="2016-04" db="EMBL/GenBank/DDBJ databases">
        <authorList>
            <person name="Evans L.H."/>
            <person name="Alamgir A."/>
            <person name="Owens N."/>
            <person name="Weber N.D."/>
            <person name="Virtaneva K."/>
            <person name="Barbian K."/>
            <person name="Babar A."/>
            <person name="Rosenke K."/>
        </authorList>
    </citation>
    <scope>NUCLEOTIDE SEQUENCE</scope>
    <source>
        <strain evidence="3">86</strain>
    </source>
</reference>
<dbReference type="PANTHER" id="PTHR40114:SF1">
    <property type="entry name" value="SLR0698 PROTEIN"/>
    <property type="match status" value="1"/>
</dbReference>
<dbReference type="Pfam" id="PF01928">
    <property type="entry name" value="CYTH"/>
    <property type="match status" value="1"/>
</dbReference>
<dbReference type="Gene3D" id="2.40.320.10">
    <property type="entry name" value="Hypothetical Protein Pfu-838710-001"/>
    <property type="match status" value="1"/>
</dbReference>
<dbReference type="InterPro" id="IPR023577">
    <property type="entry name" value="CYTH_domain"/>
</dbReference>
<dbReference type="SMART" id="SM01118">
    <property type="entry name" value="CYTH"/>
    <property type="match status" value="1"/>
</dbReference>
<proteinExistence type="predicted"/>
<evidence type="ECO:0000313" key="3">
    <source>
        <dbReference type="EMBL" id="SBW01389.1"/>
    </source>
</evidence>
<dbReference type="InterPro" id="IPR033469">
    <property type="entry name" value="CYTH-like_dom_sf"/>
</dbReference>
<dbReference type="SUPFAM" id="SSF55154">
    <property type="entry name" value="CYTH-like phosphatases"/>
    <property type="match status" value="1"/>
</dbReference>
<name>A0A212JPM3_9DELT</name>
<gene>
    <name evidence="3" type="ORF">KL86DPRO_11958</name>
</gene>